<dbReference type="GO" id="GO:0005829">
    <property type="term" value="C:cytosol"/>
    <property type="evidence" value="ECO:0007669"/>
    <property type="project" value="TreeGrafter"/>
</dbReference>
<dbReference type="Gene3D" id="3.40.640.10">
    <property type="entry name" value="Type I PLP-dependent aspartate aminotransferase-like (Major domain)"/>
    <property type="match status" value="1"/>
</dbReference>
<dbReference type="Pfam" id="PF00155">
    <property type="entry name" value="Aminotran_1_2"/>
    <property type="match status" value="1"/>
</dbReference>
<evidence type="ECO:0000256" key="2">
    <source>
        <dbReference type="ARBA" id="ARBA00007441"/>
    </source>
</evidence>
<dbReference type="FunFam" id="3.40.640.10:FF:000015">
    <property type="entry name" value="Aspartate aminotransferase"/>
    <property type="match status" value="1"/>
</dbReference>
<dbReference type="InterPro" id="IPR004839">
    <property type="entry name" value="Aminotransferase_I/II_large"/>
</dbReference>
<dbReference type="AlphaFoldDB" id="A0A1Y1BEC5"/>
<dbReference type="GO" id="GO:0042802">
    <property type="term" value="F:identical protein binding"/>
    <property type="evidence" value="ECO:0007669"/>
    <property type="project" value="TreeGrafter"/>
</dbReference>
<organism evidence="9 10">
    <name type="scientific">Burkholderia stabilis</name>
    <dbReference type="NCBI Taxonomy" id="95485"/>
    <lineage>
        <taxon>Bacteria</taxon>
        <taxon>Pseudomonadati</taxon>
        <taxon>Pseudomonadota</taxon>
        <taxon>Betaproteobacteria</taxon>
        <taxon>Burkholderiales</taxon>
        <taxon>Burkholderiaceae</taxon>
        <taxon>Burkholderia</taxon>
        <taxon>Burkholderia cepacia complex</taxon>
    </lineage>
</organism>
<proteinExistence type="inferred from homology"/>
<dbReference type="GO" id="GO:0030170">
    <property type="term" value="F:pyridoxal phosphate binding"/>
    <property type="evidence" value="ECO:0007669"/>
    <property type="project" value="InterPro"/>
</dbReference>
<dbReference type="InterPro" id="IPR000796">
    <property type="entry name" value="Asp_trans"/>
</dbReference>
<dbReference type="PROSITE" id="PS00105">
    <property type="entry name" value="AA_TRANSFER_CLASS_1"/>
    <property type="match status" value="1"/>
</dbReference>
<dbReference type="NCBIfam" id="NF006719">
    <property type="entry name" value="PRK09257.1"/>
    <property type="match status" value="1"/>
</dbReference>
<dbReference type="EMBL" id="AP018111">
    <property type="protein sequence ID" value="BAX58202.1"/>
    <property type="molecule type" value="Genomic_DNA"/>
</dbReference>
<dbReference type="InterPro" id="IPR015422">
    <property type="entry name" value="PyrdxlP-dep_Trfase_small"/>
</dbReference>
<dbReference type="CDD" id="cd00609">
    <property type="entry name" value="AAT_like"/>
    <property type="match status" value="1"/>
</dbReference>
<evidence type="ECO:0000313" key="10">
    <source>
        <dbReference type="Proteomes" id="UP000218432"/>
    </source>
</evidence>
<evidence type="ECO:0000256" key="6">
    <source>
        <dbReference type="ARBA" id="ARBA00022898"/>
    </source>
</evidence>
<evidence type="ECO:0000313" key="9">
    <source>
        <dbReference type="EMBL" id="BAX58202.1"/>
    </source>
</evidence>
<dbReference type="GO" id="GO:0004838">
    <property type="term" value="F:L-tyrosine-2-oxoglutarate transaminase activity"/>
    <property type="evidence" value="ECO:0007669"/>
    <property type="project" value="TreeGrafter"/>
</dbReference>
<dbReference type="SUPFAM" id="SSF53383">
    <property type="entry name" value="PLP-dependent transferases"/>
    <property type="match status" value="1"/>
</dbReference>
<keyword evidence="4 7" id="KW-0032">Aminotransferase</keyword>
<dbReference type="EC" id="2.6.1.-" evidence="7"/>
<accession>A0A1Y1BEC5</accession>
<keyword evidence="5 7" id="KW-0808">Transferase</keyword>
<comment type="cofactor">
    <cofactor evidence="1 7">
        <name>pyridoxal 5'-phosphate</name>
        <dbReference type="ChEBI" id="CHEBI:597326"/>
    </cofactor>
</comment>
<dbReference type="InterPro" id="IPR004838">
    <property type="entry name" value="NHTrfase_class1_PyrdxlP-BS"/>
</dbReference>
<dbReference type="GO" id="GO:0033585">
    <property type="term" value="P:L-phenylalanine biosynthetic process from chorismate via phenylpyruvate"/>
    <property type="evidence" value="ECO:0007669"/>
    <property type="project" value="TreeGrafter"/>
</dbReference>
<keyword evidence="6" id="KW-0663">Pyridoxal phosphate</keyword>
<comment type="similarity">
    <text evidence="2 7">Belongs to the class-I pyridoxal-phosphate-dependent aminotransferase family.</text>
</comment>
<dbReference type="PANTHER" id="PTHR11879:SF37">
    <property type="entry name" value="AROMATIC-AMINO-ACID AMINOTRANSFERASE"/>
    <property type="match status" value="1"/>
</dbReference>
<dbReference type="RefSeq" id="WP_096471363.1">
    <property type="nucleotide sequence ID" value="NZ_AP018111.1"/>
</dbReference>
<reference evidence="9 10" key="1">
    <citation type="journal article" date="2017" name="Genome Announc.">
        <title>Complete Genome Sequence of Burkholderia stabilis FERMP-21014.</title>
        <authorList>
            <person name="Konishi K."/>
            <person name="Kumagai T."/>
            <person name="Sakasegawa S."/>
            <person name="Tamura T."/>
        </authorList>
    </citation>
    <scope>NUCLEOTIDE SEQUENCE [LARGE SCALE GENOMIC DNA]</scope>
    <source>
        <strain evidence="9 10">FERMP-21014</strain>
    </source>
</reference>
<evidence type="ECO:0000256" key="3">
    <source>
        <dbReference type="ARBA" id="ARBA00011738"/>
    </source>
</evidence>
<evidence type="ECO:0000256" key="1">
    <source>
        <dbReference type="ARBA" id="ARBA00001933"/>
    </source>
</evidence>
<dbReference type="FunFam" id="3.90.1150.10:FF:000001">
    <property type="entry name" value="Aspartate aminotransferase"/>
    <property type="match status" value="1"/>
</dbReference>
<name>A0A1Y1BEC5_9BURK</name>
<dbReference type="InterPro" id="IPR015424">
    <property type="entry name" value="PyrdxlP-dep_Trfase"/>
</dbReference>
<dbReference type="PANTHER" id="PTHR11879">
    <property type="entry name" value="ASPARTATE AMINOTRANSFERASE"/>
    <property type="match status" value="1"/>
</dbReference>
<evidence type="ECO:0000256" key="5">
    <source>
        <dbReference type="ARBA" id="ARBA00022679"/>
    </source>
</evidence>
<dbReference type="InterPro" id="IPR015421">
    <property type="entry name" value="PyrdxlP-dep_Trfase_major"/>
</dbReference>
<feature type="domain" description="Aminotransferase class I/classII large" evidence="8">
    <location>
        <begin position="29"/>
        <end position="393"/>
    </location>
</feature>
<comment type="subunit">
    <text evidence="3">Homodimer.</text>
</comment>
<dbReference type="PRINTS" id="PR00799">
    <property type="entry name" value="TRANSAMINASE"/>
</dbReference>
<dbReference type="Proteomes" id="UP000218432">
    <property type="component" value="Chromosome 1"/>
</dbReference>
<protein>
    <recommendedName>
        <fullName evidence="7">Aminotransferase</fullName>
        <ecNumber evidence="7">2.6.1.-</ecNumber>
    </recommendedName>
</protein>
<gene>
    <name evidence="9" type="ORF">BSFP_010090</name>
</gene>
<evidence type="ECO:0000256" key="4">
    <source>
        <dbReference type="ARBA" id="ARBA00022576"/>
    </source>
</evidence>
<evidence type="ECO:0000256" key="7">
    <source>
        <dbReference type="RuleBase" id="RU000481"/>
    </source>
</evidence>
<dbReference type="Gene3D" id="3.90.1150.10">
    <property type="entry name" value="Aspartate Aminotransferase, domain 1"/>
    <property type="match status" value="1"/>
</dbReference>
<evidence type="ECO:0000259" key="8">
    <source>
        <dbReference type="Pfam" id="PF00155"/>
    </source>
</evidence>
<sequence>MSLFSAVQLAPRDPILGLNEAFNADARPTKVNLGVGVYTNEEGKIPLLRAVREAEKVRVEAGLPRGYLPIDGIAAYDAAVQKLLLGNDSPLIAAGRVVTAQALGGTGALKIGADFLRTVNPNVKVAISDPSWENHRALFEAAGFEVVAYPYYDAATNGVNFEGMLSALNGYAAGTVVVLHACCHNPTGVDLTEAQWQQVVDVVKARNLVPFLDMAYQGFGENIEADAAAVRLFAAADLNAFVSSSFSKSFSLYGERVGALSIITSSKEEATRVLSQLKRVIRTNYSNPPTHGGAVVAAVLASPELHASWVQELGEMRDRIRAMRNGLVERLKASGVDRDFSFINEQRGMFSYSGLTSAQVDRLRDEFGIYAVGTGRICVAALNTRNLDVVANAVAAVLK</sequence>